<dbReference type="NCBIfam" id="NF033580">
    <property type="entry name" value="transpos_IS5_3"/>
    <property type="match status" value="1"/>
</dbReference>
<feature type="domain" description="Transposase IS4-like" evidence="1">
    <location>
        <begin position="95"/>
        <end position="226"/>
    </location>
</feature>
<dbReference type="Proteomes" id="UP000008895">
    <property type="component" value="Chromosome"/>
</dbReference>
<evidence type="ECO:0000259" key="2">
    <source>
        <dbReference type="Pfam" id="PF13340"/>
    </source>
</evidence>
<dbReference type="HOGENOM" id="CLU_055261_0_0_10"/>
<dbReference type="InterPro" id="IPR025161">
    <property type="entry name" value="IS402-like_dom"/>
</dbReference>
<dbReference type="RefSeq" id="WP_013998336.1">
    <property type="nucleotide sequence ID" value="NC_015846.1"/>
</dbReference>
<dbReference type="GO" id="GO:0006313">
    <property type="term" value="P:DNA transposition"/>
    <property type="evidence" value="ECO:0007669"/>
    <property type="project" value="InterPro"/>
</dbReference>
<organism evidence="3 4">
    <name type="scientific">Capnocytophaga canimorsus (strain 5)</name>
    <dbReference type="NCBI Taxonomy" id="860228"/>
    <lineage>
        <taxon>Bacteria</taxon>
        <taxon>Pseudomonadati</taxon>
        <taxon>Bacteroidota</taxon>
        <taxon>Flavobacteriia</taxon>
        <taxon>Flavobacteriales</taxon>
        <taxon>Flavobacteriaceae</taxon>
        <taxon>Capnocytophaga</taxon>
    </lineage>
</organism>
<evidence type="ECO:0000313" key="4">
    <source>
        <dbReference type="Proteomes" id="UP000008895"/>
    </source>
</evidence>
<evidence type="ECO:0000259" key="1">
    <source>
        <dbReference type="Pfam" id="PF01609"/>
    </source>
</evidence>
<evidence type="ECO:0000313" key="3">
    <source>
        <dbReference type="EMBL" id="AEK24357.1"/>
    </source>
</evidence>
<dbReference type="eggNOG" id="COG3293">
    <property type="taxonomic scope" value="Bacteria"/>
</dbReference>
<dbReference type="InterPro" id="IPR002559">
    <property type="entry name" value="Transposase_11"/>
</dbReference>
<gene>
    <name evidence="3" type="ordered locus">Ccan_22420</name>
</gene>
<dbReference type="GO" id="GO:0004803">
    <property type="term" value="F:transposase activity"/>
    <property type="evidence" value="ECO:0007669"/>
    <property type="project" value="InterPro"/>
</dbReference>
<feature type="domain" description="Insertion element IS402-like" evidence="2">
    <location>
        <begin position="8"/>
        <end position="75"/>
    </location>
</feature>
<protein>
    <submittedName>
        <fullName evidence="3">Transposase for insertion sequence element</fullName>
    </submittedName>
</protein>
<keyword evidence="4" id="KW-1185">Reference proteome</keyword>
<dbReference type="PANTHER" id="PTHR30007:SF0">
    <property type="entry name" value="TRANSPOSASE"/>
    <property type="match status" value="1"/>
</dbReference>
<reference evidence="3 4" key="1">
    <citation type="journal article" date="2011" name="J. Bacteriol.">
        <title>Complete genome sequence of the dog commensal and human pathogen Capnocytophaga canimorsus strain 5.</title>
        <authorList>
            <person name="Manfredi P."/>
            <person name="Pagni M."/>
            <person name="Cornelis G.R."/>
        </authorList>
    </citation>
    <scope>NUCLEOTIDE SEQUENCE [LARGE SCALE GENOMIC DNA]</scope>
    <source>
        <strain evidence="4">5</strain>
    </source>
</reference>
<dbReference type="KEGG" id="ccm:Ccan_22420"/>
<dbReference type="AlphaFoldDB" id="F9YV48"/>
<dbReference type="OrthoDB" id="1147446at2"/>
<dbReference type="Pfam" id="PF01609">
    <property type="entry name" value="DDE_Tnp_1"/>
    <property type="match status" value="1"/>
</dbReference>
<dbReference type="PANTHER" id="PTHR30007">
    <property type="entry name" value="PHP DOMAIN PROTEIN"/>
    <property type="match status" value="1"/>
</dbReference>
<proteinExistence type="predicted"/>
<dbReference type="EMBL" id="CP002113">
    <property type="protein sequence ID" value="AEK24357.1"/>
    <property type="molecule type" value="Genomic_DNA"/>
</dbReference>
<name>F9YV48_CAPCC</name>
<dbReference type="Pfam" id="PF13340">
    <property type="entry name" value="DUF4096"/>
    <property type="match status" value="1"/>
</dbReference>
<dbReference type="GO" id="GO:0003677">
    <property type="term" value="F:DNA binding"/>
    <property type="evidence" value="ECO:0007669"/>
    <property type="project" value="InterPro"/>
</dbReference>
<accession>F9YV48</accession>
<sequence length="261" mass="30857">MKNYSTDITDNQWQFIKKTLNFNERKRKHDLRTIWNAIMYLVKTGCQWRMLSGDFPKWQLVYDYYSKWANAEDFDLLLSKLREEVRTKRNQNKVPSLGIMDSQSVKWGNNRSLKGFDGNKKVKGIKRHIVVDKNGFLLAVIATVANIHDGKAADFLMRTLAYLFIPLKIILADGGYRGEIIEQVKNKFGYIIEVVMRNDQKKKDFHPISKRWVIERTFAWLDNDRRLCRNYELLLENSENMVKLSAIKFYSKKFKQALNQS</sequence>